<organism evidence="1 2">
    <name type="scientific">Nocardioides salarius</name>
    <dbReference type="NCBI Taxonomy" id="374513"/>
    <lineage>
        <taxon>Bacteria</taxon>
        <taxon>Bacillati</taxon>
        <taxon>Actinomycetota</taxon>
        <taxon>Actinomycetes</taxon>
        <taxon>Propionibacteriales</taxon>
        <taxon>Nocardioidaceae</taxon>
        <taxon>Nocardioides</taxon>
    </lineage>
</organism>
<evidence type="ECO:0000313" key="1">
    <source>
        <dbReference type="EMBL" id="MBM7508330.1"/>
    </source>
</evidence>
<gene>
    <name evidence="1" type="ORF">JOE61_002144</name>
</gene>
<dbReference type="Proteomes" id="UP000732378">
    <property type="component" value="Unassembled WGS sequence"/>
</dbReference>
<keyword evidence="2" id="KW-1185">Reference proteome</keyword>
<accession>A0ABS2MAW0</accession>
<sequence>MTVPRRAAGAPDPVAPLVQHLVATTGLDEAEARRVVGDVVAFHREGVDDYVRRRHAALQARGLRNPEIFTRVAAELAERVVAPPVLSERQLRRIVYG</sequence>
<evidence type="ECO:0000313" key="2">
    <source>
        <dbReference type="Proteomes" id="UP000732378"/>
    </source>
</evidence>
<comment type="caution">
    <text evidence="1">The sequence shown here is derived from an EMBL/GenBank/DDBJ whole genome shotgun (WGS) entry which is preliminary data.</text>
</comment>
<dbReference type="EMBL" id="JAFBBZ010000001">
    <property type="protein sequence ID" value="MBM7508330.1"/>
    <property type="molecule type" value="Genomic_DNA"/>
</dbReference>
<protein>
    <submittedName>
        <fullName evidence="1">Uncharacterized protein</fullName>
    </submittedName>
</protein>
<name>A0ABS2MAW0_9ACTN</name>
<dbReference type="RefSeq" id="WP_307822936.1">
    <property type="nucleotide sequence ID" value="NZ_JACDTV010000009.1"/>
</dbReference>
<proteinExistence type="predicted"/>
<reference evidence="1 2" key="1">
    <citation type="submission" date="2021-01" db="EMBL/GenBank/DDBJ databases">
        <title>Sequencing the genomes of 1000 actinobacteria strains.</title>
        <authorList>
            <person name="Klenk H.-P."/>
        </authorList>
    </citation>
    <scope>NUCLEOTIDE SEQUENCE [LARGE SCALE GENOMIC DNA]</scope>
    <source>
        <strain evidence="1 2">DSM 18239</strain>
    </source>
</reference>